<feature type="binding site" evidence="9">
    <location>
        <position position="261"/>
    </location>
    <ligand>
        <name>Zn(2+)</name>
        <dbReference type="ChEBI" id="CHEBI:29105"/>
    </ligand>
</feature>
<dbReference type="OrthoDB" id="9805269at2"/>
<comment type="similarity">
    <text evidence="1 5 10">Belongs to the histidinol dehydrogenase family.</text>
</comment>
<dbReference type="Gene3D" id="3.40.50.1980">
    <property type="entry name" value="Nitrogenase molybdenum iron protein domain"/>
    <property type="match status" value="2"/>
</dbReference>
<sequence>MKVLRFDDAGYSDFVSELDRQAMPGTDLYETVAAIVNEVKQRGNQAVFEYTSKFDKLDLTEETMFVSEAELAEAEAQVEDSVKEAVAASKRNVHSFAKLSMRQDWTSTNAEGAQVGERFVPYDRVGVYVPGGKAPLVSTALMTAAIGQAVGVKDILAATPAGPDGKVNPSLLYALKESGATQIIKVGGAQAIAAMALGTQTVKPVEKIFGPGNSFVVEAKRQLVGAVSIDLLPGPSEVLVIADDSANPAFVAADLLAQAEHGGDSVVGFATPSESLLEKVKVELEKQLAQLSRADYIRQVLDAGTFVLITKDLEEAVNICNVFAPEHLSLIVENEDAWLDKVKTAGAIYVGNYAAVAVGDFLAGPSHTLPTGGSGKSFSGIRADQFQRRTSIVRMDKASVQKSEKYVAEFARVEGLDAHGASVSIRANS</sequence>
<evidence type="ECO:0000256" key="7">
    <source>
        <dbReference type="PIRSR" id="PIRSR000099-2"/>
    </source>
</evidence>
<evidence type="ECO:0000256" key="10">
    <source>
        <dbReference type="RuleBase" id="RU004175"/>
    </source>
</evidence>
<dbReference type="Gene3D" id="1.20.5.1300">
    <property type="match status" value="1"/>
</dbReference>
<dbReference type="PANTHER" id="PTHR21256">
    <property type="entry name" value="HISTIDINOL DEHYDROGENASE HDH"/>
    <property type="match status" value="1"/>
</dbReference>
<feature type="binding site" evidence="8">
    <location>
        <position position="236"/>
    </location>
    <ligand>
        <name>substrate</name>
    </ligand>
</feature>
<dbReference type="GO" id="GO:0005829">
    <property type="term" value="C:cytosol"/>
    <property type="evidence" value="ECO:0007669"/>
    <property type="project" value="TreeGrafter"/>
</dbReference>
<feature type="active site" description="Proton acceptor" evidence="6">
    <location>
        <position position="327"/>
    </location>
</feature>
<feature type="active site" description="Proton acceptor" evidence="6">
    <location>
        <position position="326"/>
    </location>
</feature>
<evidence type="ECO:0000256" key="3">
    <source>
        <dbReference type="ARBA" id="ARBA00022833"/>
    </source>
</evidence>
<feature type="binding site" evidence="8">
    <location>
        <position position="327"/>
    </location>
    <ligand>
        <name>substrate</name>
    </ligand>
</feature>
<feature type="binding site" evidence="8">
    <location>
        <position position="261"/>
    </location>
    <ligand>
        <name>substrate</name>
    </ligand>
</feature>
<dbReference type="Pfam" id="PF00815">
    <property type="entry name" value="Histidinol_dh"/>
    <property type="match status" value="1"/>
</dbReference>
<dbReference type="InParanoid" id="A0A1M6M3P6"/>
<feature type="binding site" evidence="9">
    <location>
        <position position="258"/>
    </location>
    <ligand>
        <name>Zn(2+)</name>
        <dbReference type="ChEBI" id="CHEBI:29105"/>
    </ligand>
</feature>
<evidence type="ECO:0000313" key="13">
    <source>
        <dbReference type="Proteomes" id="UP000184510"/>
    </source>
</evidence>
<dbReference type="GO" id="GO:0004399">
    <property type="term" value="F:histidinol dehydrogenase activity"/>
    <property type="evidence" value="ECO:0007669"/>
    <property type="project" value="InterPro"/>
</dbReference>
<keyword evidence="4 5" id="KW-0560">Oxidoreductase</keyword>
<dbReference type="PIRSF" id="PIRSF000099">
    <property type="entry name" value="Histidinol_dh"/>
    <property type="match status" value="1"/>
</dbReference>
<evidence type="ECO:0000256" key="6">
    <source>
        <dbReference type="PIRSR" id="PIRSR000099-1"/>
    </source>
</evidence>
<dbReference type="InterPro" id="IPR016161">
    <property type="entry name" value="Ald_DH/histidinol_DH"/>
</dbReference>
<keyword evidence="2 9" id="KW-0479">Metal-binding</keyword>
<feature type="binding site" evidence="9">
    <location>
        <position position="419"/>
    </location>
    <ligand>
        <name>Zn(2+)</name>
        <dbReference type="ChEBI" id="CHEBI:29105"/>
    </ligand>
</feature>
<evidence type="ECO:0000256" key="2">
    <source>
        <dbReference type="ARBA" id="ARBA00022723"/>
    </source>
</evidence>
<dbReference type="Proteomes" id="UP000184510">
    <property type="component" value="Unassembled WGS sequence"/>
</dbReference>
<evidence type="ECO:0000313" key="12">
    <source>
        <dbReference type="EMBL" id="SHJ78074.1"/>
    </source>
</evidence>
<dbReference type="GO" id="GO:0000105">
    <property type="term" value="P:L-histidine biosynthetic process"/>
    <property type="evidence" value="ECO:0007669"/>
    <property type="project" value="InterPro"/>
</dbReference>
<dbReference type="FunCoup" id="A0A1M6M3P6">
    <property type="interactions" value="531"/>
</dbReference>
<dbReference type="InterPro" id="IPR012131">
    <property type="entry name" value="Hstdl_DH"/>
</dbReference>
<dbReference type="FunFam" id="3.40.50.1980:FF:000001">
    <property type="entry name" value="Histidinol dehydrogenase"/>
    <property type="match status" value="1"/>
</dbReference>
<dbReference type="NCBIfam" id="TIGR00069">
    <property type="entry name" value="hisD"/>
    <property type="match status" value="1"/>
</dbReference>
<feature type="binding site" evidence="7">
    <location>
        <position position="190"/>
    </location>
    <ligand>
        <name>NAD(+)</name>
        <dbReference type="ChEBI" id="CHEBI:57540"/>
    </ligand>
</feature>
<name>A0A1M6M3P6_9BACT</name>
<dbReference type="PANTHER" id="PTHR21256:SF2">
    <property type="entry name" value="HISTIDINE BIOSYNTHESIS TRIFUNCTIONAL PROTEIN"/>
    <property type="match status" value="1"/>
</dbReference>
<keyword evidence="7" id="KW-0520">NAD</keyword>
<gene>
    <name evidence="12" type="ORF">SAMN02745181_2592</name>
</gene>
<dbReference type="RefSeq" id="WP_143184163.1">
    <property type="nucleotide sequence ID" value="NZ_FQYR01000004.1"/>
</dbReference>
<feature type="binding site" evidence="7">
    <location>
        <position position="128"/>
    </location>
    <ligand>
        <name>NAD(+)</name>
        <dbReference type="ChEBI" id="CHEBI:57540"/>
    </ligand>
</feature>
<protein>
    <submittedName>
        <fullName evidence="12">Histidinol dehydrogenase</fullName>
    </submittedName>
</protein>
<feature type="binding site" evidence="8">
    <location>
        <position position="419"/>
    </location>
    <ligand>
        <name>substrate</name>
    </ligand>
</feature>
<keyword evidence="13" id="KW-1185">Reference proteome</keyword>
<dbReference type="GO" id="GO:0046872">
    <property type="term" value="F:metal ion binding"/>
    <property type="evidence" value="ECO:0007669"/>
    <property type="project" value="UniProtKB-KW"/>
</dbReference>
<evidence type="ECO:0000256" key="9">
    <source>
        <dbReference type="PIRSR" id="PIRSR000099-4"/>
    </source>
</evidence>
<feature type="binding site" evidence="9">
    <location>
        <position position="360"/>
    </location>
    <ligand>
        <name>Zn(2+)</name>
        <dbReference type="ChEBI" id="CHEBI:29105"/>
    </ligand>
</feature>
<keyword evidence="11" id="KW-0175">Coiled coil</keyword>
<feature type="binding site" evidence="8">
    <location>
        <position position="360"/>
    </location>
    <ligand>
        <name>substrate</name>
    </ligand>
</feature>
<evidence type="ECO:0000256" key="4">
    <source>
        <dbReference type="ARBA" id="ARBA00023002"/>
    </source>
</evidence>
<accession>A0A1M6M3P6</accession>
<reference evidence="12 13" key="1">
    <citation type="submission" date="2016-11" db="EMBL/GenBank/DDBJ databases">
        <authorList>
            <person name="Jaros S."/>
            <person name="Januszkiewicz K."/>
            <person name="Wedrychowicz H."/>
        </authorList>
    </citation>
    <scope>NUCLEOTIDE SEQUENCE [LARGE SCALE GENOMIC DNA]</scope>
    <source>
        <strain evidence="12 13">DSM 18772</strain>
    </source>
</reference>
<feature type="binding site" evidence="7">
    <location>
        <position position="213"/>
    </location>
    <ligand>
        <name>NAD(+)</name>
        <dbReference type="ChEBI" id="CHEBI:57540"/>
    </ligand>
</feature>
<dbReference type="InterPro" id="IPR022695">
    <property type="entry name" value="Histidinol_DH_monofunct"/>
</dbReference>
<organism evidence="12 13">
    <name type="scientific">Rubritalea squalenifaciens DSM 18772</name>
    <dbReference type="NCBI Taxonomy" id="1123071"/>
    <lineage>
        <taxon>Bacteria</taxon>
        <taxon>Pseudomonadati</taxon>
        <taxon>Verrucomicrobiota</taxon>
        <taxon>Verrucomicrobiia</taxon>
        <taxon>Verrucomicrobiales</taxon>
        <taxon>Rubritaleaceae</taxon>
        <taxon>Rubritalea</taxon>
    </lineage>
</organism>
<dbReference type="STRING" id="1123071.SAMN02745181_2592"/>
<feature type="coiled-coil region" evidence="11">
    <location>
        <begin position="57"/>
        <end position="91"/>
    </location>
</feature>
<dbReference type="CDD" id="cd06572">
    <property type="entry name" value="Histidinol_dh"/>
    <property type="match status" value="1"/>
</dbReference>
<proteinExistence type="inferred from homology"/>
<feature type="binding site" evidence="8">
    <location>
        <position position="414"/>
    </location>
    <ligand>
        <name>substrate</name>
    </ligand>
</feature>
<dbReference type="SUPFAM" id="SSF53720">
    <property type="entry name" value="ALDH-like"/>
    <property type="match status" value="1"/>
</dbReference>
<evidence type="ECO:0000256" key="8">
    <source>
        <dbReference type="PIRSR" id="PIRSR000099-3"/>
    </source>
</evidence>
<feature type="binding site" evidence="8">
    <location>
        <position position="258"/>
    </location>
    <ligand>
        <name>substrate</name>
    </ligand>
</feature>
<evidence type="ECO:0000256" key="5">
    <source>
        <dbReference type="PIRNR" id="PIRNR000099"/>
    </source>
</evidence>
<comment type="cofactor">
    <cofactor evidence="9">
        <name>Zn(2+)</name>
        <dbReference type="ChEBI" id="CHEBI:29105"/>
    </cofactor>
    <text evidence="9">Binds 1 zinc ion per subunit.</text>
</comment>
<dbReference type="GO" id="GO:0051287">
    <property type="term" value="F:NAD binding"/>
    <property type="evidence" value="ECO:0007669"/>
    <property type="project" value="InterPro"/>
</dbReference>
<dbReference type="PROSITE" id="PS00611">
    <property type="entry name" value="HISOL_DEHYDROGENASE"/>
    <property type="match status" value="1"/>
</dbReference>
<dbReference type="AlphaFoldDB" id="A0A1M6M3P6"/>
<dbReference type="PRINTS" id="PR00083">
    <property type="entry name" value="HOLDHDRGNASE"/>
</dbReference>
<evidence type="ECO:0000256" key="11">
    <source>
        <dbReference type="SAM" id="Coils"/>
    </source>
</evidence>
<dbReference type="InterPro" id="IPR001692">
    <property type="entry name" value="Histidinol_DH_CS"/>
</dbReference>
<keyword evidence="3 9" id="KW-0862">Zinc</keyword>
<evidence type="ECO:0000256" key="1">
    <source>
        <dbReference type="ARBA" id="ARBA00010178"/>
    </source>
</evidence>
<dbReference type="EMBL" id="FQYR01000004">
    <property type="protein sequence ID" value="SHJ78074.1"/>
    <property type="molecule type" value="Genomic_DNA"/>
</dbReference>